<dbReference type="EMBL" id="JAWRVI010000028">
    <property type="protein sequence ID" value="KAK4087893.1"/>
    <property type="molecule type" value="Genomic_DNA"/>
</dbReference>
<evidence type="ECO:0000313" key="1">
    <source>
        <dbReference type="EMBL" id="KAK4087893.1"/>
    </source>
</evidence>
<protein>
    <submittedName>
        <fullName evidence="1">Uncharacterized protein</fullName>
    </submittedName>
</protein>
<gene>
    <name evidence="1" type="ORF">Purlil1_7651</name>
</gene>
<comment type="caution">
    <text evidence="1">The sequence shown here is derived from an EMBL/GenBank/DDBJ whole genome shotgun (WGS) entry which is preliminary data.</text>
</comment>
<evidence type="ECO:0000313" key="2">
    <source>
        <dbReference type="Proteomes" id="UP001287286"/>
    </source>
</evidence>
<dbReference type="Proteomes" id="UP001287286">
    <property type="component" value="Unassembled WGS sequence"/>
</dbReference>
<keyword evidence="2" id="KW-1185">Reference proteome</keyword>
<accession>A0ABR0BW47</accession>
<reference evidence="1 2" key="1">
    <citation type="journal article" date="2024" name="Microbiol. Resour. Announc.">
        <title>Genome annotations for the ascomycete fungi Trichoderma harzianum, Trichoderma aggressivum, and Purpureocillium lilacinum.</title>
        <authorList>
            <person name="Beijen E.P.W."/>
            <person name="Ohm R.A."/>
        </authorList>
    </citation>
    <scope>NUCLEOTIDE SEQUENCE [LARGE SCALE GENOMIC DNA]</scope>
    <source>
        <strain evidence="1 2">CBS 150709</strain>
    </source>
</reference>
<proteinExistence type="predicted"/>
<organism evidence="1 2">
    <name type="scientific">Purpureocillium lilacinum</name>
    <name type="common">Paecilomyces lilacinus</name>
    <dbReference type="NCBI Taxonomy" id="33203"/>
    <lineage>
        <taxon>Eukaryota</taxon>
        <taxon>Fungi</taxon>
        <taxon>Dikarya</taxon>
        <taxon>Ascomycota</taxon>
        <taxon>Pezizomycotina</taxon>
        <taxon>Sordariomycetes</taxon>
        <taxon>Hypocreomycetidae</taxon>
        <taxon>Hypocreales</taxon>
        <taxon>Ophiocordycipitaceae</taxon>
        <taxon>Purpureocillium</taxon>
    </lineage>
</organism>
<sequence length="279" mass="30343">MAHPPRVEPAGYGLAPWAGTRRSRASTAAWQVPAPCGEGAAARLAYPPRRYGPTDYTAPARRLCLVLARRLFGVVVVVSGRRNAHTVPGGSMMTPDCLAWTVAPGGGMYPCTTRYAGMYLEYLPAYSHRSVLPPTHRLSLWCCAAGLAALVALAPLPTGSGRQRILLRPLADGGKELVCRTELPDHARPVRESSFSLNHTGGQTVPLSRLCGHCREDSDAACIAYNMYPCFRMYTSGQLFSTRTARPAICLRLTYVLVHKRARGAGGLLHWWPPPPARR</sequence>
<name>A0ABR0BW47_PURLI</name>